<accession>A0A8X7XHK0</accession>
<feature type="coiled-coil region" evidence="5">
    <location>
        <begin position="173"/>
        <end position="200"/>
    </location>
</feature>
<dbReference type="GO" id="GO:0005814">
    <property type="term" value="C:centriole"/>
    <property type="evidence" value="ECO:0007669"/>
    <property type="project" value="UniProtKB-SubCell"/>
</dbReference>
<evidence type="ECO:0000313" key="7">
    <source>
        <dbReference type="Proteomes" id="UP000886611"/>
    </source>
</evidence>
<dbReference type="Proteomes" id="UP000886611">
    <property type="component" value="Unassembled WGS sequence"/>
</dbReference>
<feature type="coiled-coil region" evidence="5">
    <location>
        <begin position="645"/>
        <end position="819"/>
    </location>
</feature>
<keyword evidence="5" id="KW-0175">Coiled coil</keyword>
<dbReference type="CDD" id="cd22292">
    <property type="entry name" value="cc_Cep135_MBD"/>
    <property type="match status" value="1"/>
</dbReference>
<dbReference type="AlphaFoldDB" id="A0A8X7XHK0"/>
<comment type="similarity">
    <text evidence="4">Belongs to the CEP135/TSGA10 family.</text>
</comment>
<keyword evidence="2" id="KW-0963">Cytoplasm</keyword>
<feature type="coiled-coil region" evidence="5">
    <location>
        <begin position="63"/>
        <end position="122"/>
    </location>
</feature>
<evidence type="ECO:0000256" key="2">
    <source>
        <dbReference type="ARBA" id="ARBA00022490"/>
    </source>
</evidence>
<gene>
    <name evidence="6" type="primary">Cep135</name>
    <name evidence="6" type="ORF">GTO96_0016488</name>
</gene>
<name>A0A8X7XHK0_POLSE</name>
<dbReference type="InterPro" id="IPR051877">
    <property type="entry name" value="Centriole_BasalBody_StrucProt"/>
</dbReference>
<feature type="non-terminal residue" evidence="6">
    <location>
        <position position="1"/>
    </location>
</feature>
<evidence type="ECO:0000256" key="5">
    <source>
        <dbReference type="SAM" id="Coils"/>
    </source>
</evidence>
<comment type="subcellular location">
    <subcellularLocation>
        <location evidence="1">Cytoplasm</location>
        <location evidence="1">Cytoskeleton</location>
        <location evidence="1">Microtubule organizing center</location>
        <location evidence="1">Centrosome</location>
        <location evidence="1">Centriole</location>
    </subcellularLocation>
</comment>
<feature type="non-terminal residue" evidence="6">
    <location>
        <position position="1079"/>
    </location>
</feature>
<feature type="coiled-coil region" evidence="5">
    <location>
        <begin position="475"/>
        <end position="530"/>
    </location>
</feature>
<comment type="caution">
    <text evidence="6">The sequence shown here is derived from an EMBL/GenBank/DDBJ whole genome shotgun (WGS) entry which is preliminary data.</text>
</comment>
<dbReference type="Gene3D" id="1.10.287.1490">
    <property type="match status" value="2"/>
</dbReference>
<organism evidence="6 7">
    <name type="scientific">Polypterus senegalus</name>
    <name type="common">Senegal bichir</name>
    <dbReference type="NCBI Taxonomy" id="55291"/>
    <lineage>
        <taxon>Eukaryota</taxon>
        <taxon>Metazoa</taxon>
        <taxon>Chordata</taxon>
        <taxon>Craniata</taxon>
        <taxon>Vertebrata</taxon>
        <taxon>Euteleostomi</taxon>
        <taxon>Actinopterygii</taxon>
        <taxon>Polypteriformes</taxon>
        <taxon>Polypteridae</taxon>
        <taxon>Polypterus</taxon>
    </lineage>
</organism>
<proteinExistence type="inferred from homology"/>
<sequence>MNLHNNLFLAYSDLLHTTESLRNAKLSVGKNEKENKNVDAYLEPFQAENARLVEENNVLHLSLLKAKEEKEKFSKDLKATIRKLEHETADLKFLNNQYVHKVKSLEKDSKAKAEKIQLLQEKNLQAIVQTPGGKKRTIPFRRQRMQIDQVVPPFSGSFMPVPQPEDPYVADLLQVADNRIQELQQELSRVKQELERSDAGIRHLNVQVQERDKEIERLGRALHGGRPHDVISLEARNKSNEKMIAHLNVQIEFLQKSNHELEKRIQELQEKKHNSTSEIANLSAKNEELCQELTEIDQLAQQLERDKNIVLEAADQELEEAKKEIQRQHRELEDYEDIVSKIKMELSGCQQENSKLQNDLLESKEQNQKLECLLNQFEQEKQRLMDKVENISVSEKELVLEMEKMRLQFGVSKRDKSPSRLDSFVKNLEEDRDFYKSQVDYLQRTVRAGRSPLRGLKAGRSPSVSPAKINYEVDLIQVIRERDELQSMLDHIEKRMMEIQSKVKILTGEKENLSILYEQAQEELSRLRMESIRSPKSQKSAVSTEVIFHRVEDERDEAVAGLQRIAAERDSLKERLKLEKAKYHLNCELTTLKLNKSAFQDEIRSQSSKLAQTADEATHYKMELSSLRLLKEQTEQSLSDVQHRLSGKVIELQNAEDQISELKVQIDNLARHESSQNENINLLRKTIEVLDKEKDHLQETVDKKTEKIAFLEETIATKEKMLSDNQHKVSELESLIDQFKDSLNDRLREIASLRRQLDAVHKELSDVGSFREITLRENRRLQDDLATMSMENQRIRTEMEEAMHEKDELKLRVQTYITEVARIQNLMALKEKENLDLLEQFRMAHSQVEDWEVKLQQIEGQNSSIKLELLSTDTERRHLRERVNNLEKEINEHMNAQQAYETQISLLTRNMAKLEEELKKADADKSSIILDLASVRELCVKLDSNKDMLSRQLNSKNMELERLLEELEGVKSEAEHLKNKLFSEELTVKNLETLLLRNREKEFQSHLSTHEKESEITLLRNRLTLADSKTNSGDASSCIDDFITCEEKGTRTKLVYSLRKEDMLWFKLYLNTLQPVNRR</sequence>
<feature type="coiled-coil region" evidence="5">
    <location>
        <begin position="848"/>
        <end position="984"/>
    </location>
</feature>
<dbReference type="PANTHER" id="PTHR20544:SF1">
    <property type="entry name" value="CENTROSOMAL PROTEIN 135KDA"/>
    <property type="match status" value="1"/>
</dbReference>
<feature type="coiled-coil region" evidence="5">
    <location>
        <begin position="244"/>
        <end position="394"/>
    </location>
</feature>
<evidence type="ECO:0000256" key="4">
    <source>
        <dbReference type="ARBA" id="ARBA00038123"/>
    </source>
</evidence>
<protein>
    <submittedName>
        <fullName evidence="6">CP135 protein</fullName>
    </submittedName>
</protein>
<evidence type="ECO:0000256" key="3">
    <source>
        <dbReference type="ARBA" id="ARBA00023212"/>
    </source>
</evidence>
<dbReference type="PANTHER" id="PTHR20544">
    <property type="entry name" value="CENTROSOMAL PROTEIN CEP135"/>
    <property type="match status" value="1"/>
</dbReference>
<evidence type="ECO:0000313" key="6">
    <source>
        <dbReference type="EMBL" id="KAG2466232.1"/>
    </source>
</evidence>
<reference evidence="6 7" key="1">
    <citation type="journal article" date="2021" name="Cell">
        <title>Tracing the genetic footprints of vertebrate landing in non-teleost ray-finned fishes.</title>
        <authorList>
            <person name="Bi X."/>
            <person name="Wang K."/>
            <person name="Yang L."/>
            <person name="Pan H."/>
            <person name="Jiang H."/>
            <person name="Wei Q."/>
            <person name="Fang M."/>
            <person name="Yu H."/>
            <person name="Zhu C."/>
            <person name="Cai Y."/>
            <person name="He Y."/>
            <person name="Gan X."/>
            <person name="Zeng H."/>
            <person name="Yu D."/>
            <person name="Zhu Y."/>
            <person name="Jiang H."/>
            <person name="Qiu Q."/>
            <person name="Yang H."/>
            <person name="Zhang Y.E."/>
            <person name="Wang W."/>
            <person name="Zhu M."/>
            <person name="He S."/>
            <person name="Zhang G."/>
        </authorList>
    </citation>
    <scope>NUCLEOTIDE SEQUENCE [LARGE SCALE GENOMIC DNA]</scope>
    <source>
        <strain evidence="6">Bchr_013</strain>
    </source>
</reference>
<keyword evidence="3" id="KW-0206">Cytoskeleton</keyword>
<dbReference type="EMBL" id="JAATIS010001721">
    <property type="protein sequence ID" value="KAG2466232.1"/>
    <property type="molecule type" value="Genomic_DNA"/>
</dbReference>
<evidence type="ECO:0000256" key="1">
    <source>
        <dbReference type="ARBA" id="ARBA00004114"/>
    </source>
</evidence>
<keyword evidence="7" id="KW-1185">Reference proteome</keyword>